<proteinExistence type="predicted"/>
<name>A0A5C6E5B6_9BACT</name>
<feature type="signal peptide" evidence="2">
    <location>
        <begin position="1"/>
        <end position="31"/>
    </location>
</feature>
<comment type="caution">
    <text evidence="3">The sequence shown here is derived from an EMBL/GenBank/DDBJ whole genome shotgun (WGS) entry which is preliminary data.</text>
</comment>
<accession>A0A5C6E5B6</accession>
<feature type="region of interest" description="Disordered" evidence="1">
    <location>
        <begin position="31"/>
        <end position="53"/>
    </location>
</feature>
<dbReference type="EMBL" id="SJPY01000002">
    <property type="protein sequence ID" value="TWU44050.1"/>
    <property type="molecule type" value="Genomic_DNA"/>
</dbReference>
<feature type="chain" id="PRO_5022818197" evidence="2">
    <location>
        <begin position="32"/>
        <end position="343"/>
    </location>
</feature>
<sequence precursor="true">MFFSRTHYSACLPLLIAVVVSGFSSSGPLWGQEAEAPKTEAPSESKADPSRTEQTEFAAGVVTVIPPAPDPKETFDGPLTLQTMLDRHPEILTHSDDIPHYDPRSRLLSEMAQQVFLRREIYCFEFAFKPLRQIYIDIPRADGRLQRKLIWYMVYRVRYRGGDLRPAPDEIGGKEVYERIEAVSYDSRRIFPLLKLTNRITGKEYVDQILPTAREKIAIREQITAPLYNTVDISRVPVPLSSDPAAPGVWGVATWQDVDPDLDFLSVNVFGLTNAFEQDGEGPEAPYRKKALQLNFYRPGDRVQQTEDKIRFGVPAYEDKREQKYVLEQYGLDKRLDYRWIFR</sequence>
<evidence type="ECO:0000313" key="4">
    <source>
        <dbReference type="Proteomes" id="UP000315471"/>
    </source>
</evidence>
<evidence type="ECO:0000313" key="3">
    <source>
        <dbReference type="EMBL" id="TWU44050.1"/>
    </source>
</evidence>
<reference evidence="3 4" key="1">
    <citation type="submission" date="2019-02" db="EMBL/GenBank/DDBJ databases">
        <title>Deep-cultivation of Planctomycetes and their phenomic and genomic characterization uncovers novel biology.</title>
        <authorList>
            <person name="Wiegand S."/>
            <person name="Jogler M."/>
            <person name="Boedeker C."/>
            <person name="Pinto D."/>
            <person name="Vollmers J."/>
            <person name="Rivas-Marin E."/>
            <person name="Kohn T."/>
            <person name="Peeters S.H."/>
            <person name="Heuer A."/>
            <person name="Rast P."/>
            <person name="Oberbeckmann S."/>
            <person name="Bunk B."/>
            <person name="Jeske O."/>
            <person name="Meyerdierks A."/>
            <person name="Storesund J.E."/>
            <person name="Kallscheuer N."/>
            <person name="Luecker S."/>
            <person name="Lage O.M."/>
            <person name="Pohl T."/>
            <person name="Merkel B.J."/>
            <person name="Hornburger P."/>
            <person name="Mueller R.-W."/>
            <person name="Bruemmer F."/>
            <person name="Labrenz M."/>
            <person name="Spormann A.M."/>
            <person name="Op Den Camp H."/>
            <person name="Overmann J."/>
            <person name="Amann R."/>
            <person name="Jetten M.S.M."/>
            <person name="Mascher T."/>
            <person name="Medema M.H."/>
            <person name="Devos D.P."/>
            <person name="Kaster A.-K."/>
            <person name="Ovreas L."/>
            <person name="Rohde M."/>
            <person name="Galperin M.Y."/>
            <person name="Jogler C."/>
        </authorList>
    </citation>
    <scope>NUCLEOTIDE SEQUENCE [LARGE SCALE GENOMIC DNA]</scope>
    <source>
        <strain evidence="3 4">Q31b</strain>
    </source>
</reference>
<gene>
    <name evidence="3" type="ORF">Q31b_15850</name>
</gene>
<evidence type="ECO:0000256" key="2">
    <source>
        <dbReference type="SAM" id="SignalP"/>
    </source>
</evidence>
<feature type="compositionally biased region" description="Basic and acidic residues" evidence="1">
    <location>
        <begin position="35"/>
        <end position="53"/>
    </location>
</feature>
<dbReference type="Proteomes" id="UP000315471">
    <property type="component" value="Unassembled WGS sequence"/>
</dbReference>
<keyword evidence="4" id="KW-1185">Reference proteome</keyword>
<evidence type="ECO:0000256" key="1">
    <source>
        <dbReference type="SAM" id="MobiDB-lite"/>
    </source>
</evidence>
<protein>
    <submittedName>
        <fullName evidence="3">Uncharacterized protein</fullName>
    </submittedName>
</protein>
<organism evidence="3 4">
    <name type="scientific">Novipirellula aureliae</name>
    <dbReference type="NCBI Taxonomy" id="2527966"/>
    <lineage>
        <taxon>Bacteria</taxon>
        <taxon>Pseudomonadati</taxon>
        <taxon>Planctomycetota</taxon>
        <taxon>Planctomycetia</taxon>
        <taxon>Pirellulales</taxon>
        <taxon>Pirellulaceae</taxon>
        <taxon>Novipirellula</taxon>
    </lineage>
</organism>
<dbReference type="RefSeq" id="WP_231617379.1">
    <property type="nucleotide sequence ID" value="NZ_SJPY01000002.1"/>
</dbReference>
<dbReference type="AlphaFoldDB" id="A0A5C6E5B6"/>
<keyword evidence="2" id="KW-0732">Signal</keyword>